<evidence type="ECO:0000313" key="1">
    <source>
        <dbReference type="EMBL" id="KJF38528.1"/>
    </source>
</evidence>
<accession>A0A0D8IYB8</accession>
<proteinExistence type="predicted"/>
<sequence>MVTTGFSMPYVAKYANTGTTVTYTSGMDLARGVSLSLEIDTADDNNFYANNVLAEVETAQFTSGSATVTVDGLSNEAATLIFGLPAPTSLEVGAPETTVQMQGYGEALNPPYVGFGCVRRTQMEGKVEYWPLILPKIKFGLPSDEMATQEDQIDWQTQELTATIQRDDTTAKNWKVISAEGLATEAEAYAAVKAFLGGAGA</sequence>
<gene>
    <name evidence="1" type="ORF">TQ39_17555</name>
</gene>
<dbReference type="RefSeq" id="WP_050006486.1">
    <property type="nucleotide sequence ID" value="NZ_JAFHCG010000012.1"/>
</dbReference>
<comment type="caution">
    <text evidence="1">The sequence shown here is derived from an EMBL/GenBank/DDBJ whole genome shotgun (WGS) entry which is preliminary data.</text>
</comment>
<organism evidence="1 2">
    <name type="scientific">Ruthenibacterium lactatiformans</name>
    <dbReference type="NCBI Taxonomy" id="1550024"/>
    <lineage>
        <taxon>Bacteria</taxon>
        <taxon>Bacillati</taxon>
        <taxon>Bacillota</taxon>
        <taxon>Clostridia</taxon>
        <taxon>Eubacteriales</taxon>
        <taxon>Oscillospiraceae</taxon>
        <taxon>Ruthenibacterium</taxon>
    </lineage>
</organism>
<evidence type="ECO:0008006" key="3">
    <source>
        <dbReference type="Google" id="ProtNLM"/>
    </source>
</evidence>
<evidence type="ECO:0000313" key="2">
    <source>
        <dbReference type="Proteomes" id="UP000032483"/>
    </source>
</evidence>
<dbReference type="NCBIfam" id="TIGR01603">
    <property type="entry name" value="maj_tail_phi13"/>
    <property type="match status" value="1"/>
</dbReference>
<dbReference type="AlphaFoldDB" id="A0A0D8IYB8"/>
<keyword evidence="2" id="KW-1185">Reference proteome</keyword>
<dbReference type="EMBL" id="JXXK01000039">
    <property type="protein sequence ID" value="KJF38528.1"/>
    <property type="molecule type" value="Genomic_DNA"/>
</dbReference>
<dbReference type="InterPro" id="IPR006490">
    <property type="entry name" value="Maj_tail_phi13"/>
</dbReference>
<name>A0A0D8IYB8_9FIRM</name>
<protein>
    <recommendedName>
        <fullName evidence="3">Phage tail protein</fullName>
    </recommendedName>
</protein>
<dbReference type="Proteomes" id="UP000032483">
    <property type="component" value="Unassembled WGS sequence"/>
</dbReference>
<reference evidence="1" key="1">
    <citation type="submission" date="2015-02" db="EMBL/GenBank/DDBJ databases">
        <title>A novel member of the family Ruminococcaceae isolated from human feces.</title>
        <authorList>
            <person name="Shkoporov A.N."/>
            <person name="Chaplin A.V."/>
            <person name="Motuzova O.V."/>
            <person name="Kafarskaia L.I."/>
            <person name="Khokhlova E.V."/>
            <person name="Efimov B.A."/>
        </authorList>
    </citation>
    <scope>NUCLEOTIDE SEQUENCE [LARGE SCALE GENOMIC DNA]</scope>
    <source>
        <strain evidence="1">585-1</strain>
    </source>
</reference>
<dbReference type="GeneID" id="42858349"/>